<feature type="compositionally biased region" description="Low complexity" evidence="1">
    <location>
        <begin position="22"/>
        <end position="41"/>
    </location>
</feature>
<gene>
    <name evidence="2" type="ORF">Cni_G27163</name>
</gene>
<dbReference type="GO" id="GO:0008081">
    <property type="term" value="F:phosphoric diester hydrolase activity"/>
    <property type="evidence" value="ECO:0007669"/>
    <property type="project" value="InterPro"/>
</dbReference>
<accession>A0AAQ3L4F5</accession>
<evidence type="ECO:0000256" key="1">
    <source>
        <dbReference type="SAM" id="MobiDB-lite"/>
    </source>
</evidence>
<dbReference type="SUPFAM" id="SSF51695">
    <property type="entry name" value="PLC-like phosphodiesterases"/>
    <property type="match status" value="1"/>
</dbReference>
<evidence type="ECO:0000313" key="3">
    <source>
        <dbReference type="Proteomes" id="UP001327560"/>
    </source>
</evidence>
<dbReference type="PANTHER" id="PTHR13593">
    <property type="match status" value="1"/>
</dbReference>
<dbReference type="InterPro" id="IPR017946">
    <property type="entry name" value="PLC-like_Pdiesterase_TIM-brl"/>
</dbReference>
<dbReference type="AlphaFoldDB" id="A0AAQ3L4F5"/>
<organism evidence="2 3">
    <name type="scientific">Canna indica</name>
    <name type="common">Indian-shot</name>
    <dbReference type="NCBI Taxonomy" id="4628"/>
    <lineage>
        <taxon>Eukaryota</taxon>
        <taxon>Viridiplantae</taxon>
        <taxon>Streptophyta</taxon>
        <taxon>Embryophyta</taxon>
        <taxon>Tracheophyta</taxon>
        <taxon>Spermatophyta</taxon>
        <taxon>Magnoliopsida</taxon>
        <taxon>Liliopsida</taxon>
        <taxon>Zingiberales</taxon>
        <taxon>Cannaceae</taxon>
        <taxon>Canna</taxon>
    </lineage>
</organism>
<name>A0AAQ3L4F5_9LILI</name>
<reference evidence="2 3" key="1">
    <citation type="submission" date="2023-10" db="EMBL/GenBank/DDBJ databases">
        <title>Chromosome-scale genome assembly provides insights into flower coloration mechanisms of Canna indica.</title>
        <authorList>
            <person name="Li C."/>
        </authorList>
    </citation>
    <scope>NUCLEOTIDE SEQUENCE [LARGE SCALE GENOMIC DNA]</scope>
    <source>
        <tissue evidence="2">Flower</tissue>
    </source>
</reference>
<keyword evidence="3" id="KW-1185">Reference proteome</keyword>
<feature type="region of interest" description="Disordered" evidence="1">
    <location>
        <begin position="1"/>
        <end position="49"/>
    </location>
</feature>
<proteinExistence type="predicted"/>
<dbReference type="PANTHER" id="PTHR13593:SF113">
    <property type="entry name" value="SI:DKEY-266F7.9"/>
    <property type="match status" value="1"/>
</dbReference>
<dbReference type="Proteomes" id="UP001327560">
    <property type="component" value="Chromosome 8"/>
</dbReference>
<evidence type="ECO:0000313" key="2">
    <source>
        <dbReference type="EMBL" id="WOL18368.1"/>
    </source>
</evidence>
<dbReference type="EMBL" id="CP136897">
    <property type="protein sequence ID" value="WOL18368.1"/>
    <property type="molecule type" value="Genomic_DNA"/>
</dbReference>
<evidence type="ECO:0008006" key="4">
    <source>
        <dbReference type="Google" id="ProtNLM"/>
    </source>
</evidence>
<dbReference type="Gene3D" id="3.20.20.190">
    <property type="entry name" value="Phosphatidylinositol (PI) phosphodiesterase"/>
    <property type="match status" value="1"/>
</dbReference>
<dbReference type="PROSITE" id="PS50007">
    <property type="entry name" value="PIPLC_X_DOMAIN"/>
    <property type="match status" value="1"/>
</dbReference>
<sequence length="186" mass="20781">MFTFVYGEKRHSPGSRPYRLLSCSPRPTTTSPPCTSTSPTSGNSVSNLSNTVAEGASNLRQNVNNIIDHQHISTEKKELQDLHSFAGDAFPGSDFHPVSCKTWMSELGRDRLRLNQIIRLGSHDSAMNDIDIHVVTRPFTECQTIFVYEQLVLGARVLDVRVEKEPRITHGILKSYSVDIVLDTVK</sequence>
<dbReference type="GO" id="GO:0006629">
    <property type="term" value="P:lipid metabolic process"/>
    <property type="evidence" value="ECO:0007669"/>
    <property type="project" value="InterPro"/>
</dbReference>
<protein>
    <recommendedName>
        <fullName evidence="4">1-phosphatidylinositol phosphodiesterase</fullName>
    </recommendedName>
</protein>
<dbReference type="InterPro" id="IPR051057">
    <property type="entry name" value="PI-PLC_domain"/>
</dbReference>